<evidence type="ECO:0000313" key="11">
    <source>
        <dbReference type="EMBL" id="TXD32043.1"/>
    </source>
</evidence>
<dbReference type="AlphaFoldDB" id="A0A5C6X2B5"/>
<proteinExistence type="inferred from homology"/>
<keyword evidence="2 8" id="KW-0436">Ligase</keyword>
<dbReference type="Gene3D" id="3.40.50.620">
    <property type="entry name" value="HUPs"/>
    <property type="match status" value="1"/>
</dbReference>
<feature type="binding site" evidence="8">
    <location>
        <begin position="160"/>
        <end position="162"/>
    </location>
    <ligand>
        <name>ATP</name>
        <dbReference type="ChEBI" id="CHEBI:30616"/>
    </ligand>
</feature>
<feature type="short sequence motif" description="'HIGH' region" evidence="8">
    <location>
        <begin position="24"/>
        <end position="32"/>
    </location>
</feature>
<reference evidence="11 12" key="1">
    <citation type="submission" date="2019-08" db="EMBL/GenBank/DDBJ databases">
        <title>Bradymonadales sp. TMQ2.</title>
        <authorList>
            <person name="Liang Q."/>
        </authorList>
    </citation>
    <scope>NUCLEOTIDE SEQUENCE [LARGE SCALE GENOMIC DNA]</scope>
    <source>
        <strain evidence="11 12">TMQ2</strain>
    </source>
</reference>
<dbReference type="InterPro" id="IPR002306">
    <property type="entry name" value="Trp-tRNA-ligase"/>
</dbReference>
<name>A0A5C6X2B5_9DELT</name>
<keyword evidence="3 8" id="KW-0547">Nucleotide-binding</keyword>
<dbReference type="GO" id="GO:0005524">
    <property type="term" value="F:ATP binding"/>
    <property type="evidence" value="ECO:0007669"/>
    <property type="project" value="UniProtKB-UniRule"/>
</dbReference>
<comment type="catalytic activity">
    <reaction evidence="7 8">
        <text>tRNA(Trp) + L-tryptophan + ATP = L-tryptophyl-tRNA(Trp) + AMP + diphosphate + H(+)</text>
        <dbReference type="Rhea" id="RHEA:24080"/>
        <dbReference type="Rhea" id="RHEA-COMP:9671"/>
        <dbReference type="Rhea" id="RHEA-COMP:9705"/>
        <dbReference type="ChEBI" id="CHEBI:15378"/>
        <dbReference type="ChEBI" id="CHEBI:30616"/>
        <dbReference type="ChEBI" id="CHEBI:33019"/>
        <dbReference type="ChEBI" id="CHEBI:57912"/>
        <dbReference type="ChEBI" id="CHEBI:78442"/>
        <dbReference type="ChEBI" id="CHEBI:78535"/>
        <dbReference type="ChEBI" id="CHEBI:456215"/>
        <dbReference type="EC" id="6.1.1.2"/>
    </reaction>
</comment>
<dbReference type="Proteomes" id="UP000321046">
    <property type="component" value="Unassembled WGS sequence"/>
</dbReference>
<feature type="binding site" evidence="8">
    <location>
        <begin position="23"/>
        <end position="25"/>
    </location>
    <ligand>
        <name>ATP</name>
        <dbReference type="ChEBI" id="CHEBI:30616"/>
    </ligand>
</feature>
<evidence type="ECO:0000256" key="9">
    <source>
        <dbReference type="RuleBase" id="RU363036"/>
    </source>
</evidence>
<evidence type="ECO:0000256" key="4">
    <source>
        <dbReference type="ARBA" id="ARBA00022840"/>
    </source>
</evidence>
<organism evidence="11 12">
    <name type="scientific">Lujinxingia vulgaris</name>
    <dbReference type="NCBI Taxonomy" id="2600176"/>
    <lineage>
        <taxon>Bacteria</taxon>
        <taxon>Deltaproteobacteria</taxon>
        <taxon>Bradymonadales</taxon>
        <taxon>Lujinxingiaceae</taxon>
        <taxon>Lujinxingia</taxon>
    </lineage>
</organism>
<dbReference type="InterPro" id="IPR014729">
    <property type="entry name" value="Rossmann-like_a/b/a_fold"/>
</dbReference>
<evidence type="ECO:0000313" key="12">
    <source>
        <dbReference type="Proteomes" id="UP000321046"/>
    </source>
</evidence>
<evidence type="ECO:0000256" key="1">
    <source>
        <dbReference type="ARBA" id="ARBA00005594"/>
    </source>
</evidence>
<evidence type="ECO:0000256" key="10">
    <source>
        <dbReference type="SAM" id="MobiDB-lite"/>
    </source>
</evidence>
<dbReference type="HAMAP" id="MF_00140_B">
    <property type="entry name" value="Trp_tRNA_synth_B"/>
    <property type="match status" value="1"/>
</dbReference>
<dbReference type="EC" id="6.1.1.2" evidence="8"/>
<dbReference type="InterPro" id="IPR024109">
    <property type="entry name" value="Trp-tRNA-ligase_bac-type"/>
</dbReference>
<sequence length="339" mass="38209">MTSETNETSAPPAGPRRSLSGIKPTGFPHLGNYLGMIRPAIDLQEDYEAFYFVADYHALTSVRDPQALRDSVYQITAYFLAFGLDPSRAAFFRQSDIPEVTELTWLLSCVTHMGLLERAHAYKAAKDQGIEKDINHGVFTYPVLMASDILIYDSEVVPVGADQIQHIEMTRDMAQKFNTAFGGDFLRLPEARVREDVATVPGIDGRKMSKSYGNIIEPLLPPKKLRKQIMKIQTDSKGLDDPKDPSTCTIVTLYKLFASAEEVAEMEANYRRGGYGYGHAKQALFEAMDAYFSPFREKYEAIIDDRDYLDQILDQGAEKVRPIVEDVMTRVRRATGLRR</sequence>
<dbReference type="PANTHER" id="PTHR43766">
    <property type="entry name" value="TRYPTOPHAN--TRNA LIGASE, MITOCHONDRIAL"/>
    <property type="match status" value="1"/>
</dbReference>
<dbReference type="InterPro" id="IPR002305">
    <property type="entry name" value="aa-tRNA-synth_Ic"/>
</dbReference>
<comment type="subcellular location">
    <subcellularLocation>
        <location evidence="8">Cytoplasm</location>
    </subcellularLocation>
</comment>
<evidence type="ECO:0000256" key="2">
    <source>
        <dbReference type="ARBA" id="ARBA00022598"/>
    </source>
</evidence>
<evidence type="ECO:0000256" key="6">
    <source>
        <dbReference type="ARBA" id="ARBA00023146"/>
    </source>
</evidence>
<feature type="binding site" evidence="8">
    <location>
        <begin position="207"/>
        <end position="211"/>
    </location>
    <ligand>
        <name>ATP</name>
        <dbReference type="ChEBI" id="CHEBI:30616"/>
    </ligand>
</feature>
<dbReference type="GO" id="GO:0005829">
    <property type="term" value="C:cytosol"/>
    <property type="evidence" value="ECO:0007669"/>
    <property type="project" value="TreeGrafter"/>
</dbReference>
<gene>
    <name evidence="8 11" type="primary">trpS</name>
    <name evidence="11" type="ORF">FRC96_19260</name>
</gene>
<dbReference type="FunFam" id="1.10.240.10:FF:000005">
    <property type="entry name" value="Tryptophan--tRNA ligase"/>
    <property type="match status" value="1"/>
</dbReference>
<comment type="caution">
    <text evidence="11">The sequence shown here is derived from an EMBL/GenBank/DDBJ whole genome shotgun (WGS) entry which is preliminary data.</text>
</comment>
<feature type="binding site" evidence="8">
    <location>
        <begin position="31"/>
        <end position="32"/>
    </location>
    <ligand>
        <name>ATP</name>
        <dbReference type="ChEBI" id="CHEBI:30616"/>
    </ligand>
</feature>
<dbReference type="SUPFAM" id="SSF52374">
    <property type="entry name" value="Nucleotidylyl transferase"/>
    <property type="match status" value="1"/>
</dbReference>
<dbReference type="PANTHER" id="PTHR43766:SF1">
    <property type="entry name" value="TRYPTOPHAN--TRNA LIGASE, MITOCHONDRIAL"/>
    <property type="match status" value="1"/>
</dbReference>
<protein>
    <recommendedName>
        <fullName evidence="8">Tryptophan--tRNA ligase</fullName>
        <ecNumber evidence="8">6.1.1.2</ecNumber>
    </recommendedName>
    <alternativeName>
        <fullName evidence="8">Tryptophanyl-tRNA synthetase</fullName>
        <shortName evidence="8">TrpRS</shortName>
    </alternativeName>
</protein>
<feature type="short sequence motif" description="'KMSKS' region" evidence="8">
    <location>
        <begin position="207"/>
        <end position="211"/>
    </location>
</feature>
<feature type="binding site" evidence="8">
    <location>
        <position position="200"/>
    </location>
    <ligand>
        <name>ATP</name>
        <dbReference type="ChEBI" id="CHEBI:30616"/>
    </ligand>
</feature>
<comment type="function">
    <text evidence="8">Catalyzes the attachment of tryptophan to tRNA(Trp).</text>
</comment>
<evidence type="ECO:0000256" key="5">
    <source>
        <dbReference type="ARBA" id="ARBA00022917"/>
    </source>
</evidence>
<keyword evidence="5 8" id="KW-0648">Protein biosynthesis</keyword>
<feature type="binding site" evidence="8">
    <location>
        <position position="148"/>
    </location>
    <ligand>
        <name>L-tryptophan</name>
        <dbReference type="ChEBI" id="CHEBI:57912"/>
    </ligand>
</feature>
<dbReference type="RefSeq" id="WP_146976961.1">
    <property type="nucleotide sequence ID" value="NZ_VOSL01000141.1"/>
</dbReference>
<dbReference type="OrthoDB" id="9801042at2"/>
<evidence type="ECO:0000256" key="7">
    <source>
        <dbReference type="ARBA" id="ARBA00049929"/>
    </source>
</evidence>
<comment type="similarity">
    <text evidence="1 8 9">Belongs to the class-I aminoacyl-tRNA synthetase family.</text>
</comment>
<dbReference type="Pfam" id="PF00579">
    <property type="entry name" value="tRNA-synt_1b"/>
    <property type="match status" value="1"/>
</dbReference>
<feature type="region of interest" description="Disordered" evidence="10">
    <location>
        <begin position="1"/>
        <end position="23"/>
    </location>
</feature>
<dbReference type="GO" id="GO:0006436">
    <property type="term" value="P:tryptophanyl-tRNA aminoacylation"/>
    <property type="evidence" value="ECO:0007669"/>
    <property type="project" value="UniProtKB-UniRule"/>
</dbReference>
<accession>A0A5C6X2B5</accession>
<keyword evidence="6 8" id="KW-0030">Aminoacyl-tRNA synthetase</keyword>
<dbReference type="PRINTS" id="PR01039">
    <property type="entry name" value="TRNASYNTHTRP"/>
</dbReference>
<dbReference type="Gene3D" id="1.10.240.10">
    <property type="entry name" value="Tyrosyl-Transfer RNA Synthetase"/>
    <property type="match status" value="1"/>
</dbReference>
<dbReference type="PROSITE" id="PS00178">
    <property type="entry name" value="AA_TRNA_LIGASE_I"/>
    <property type="match status" value="1"/>
</dbReference>
<evidence type="ECO:0000256" key="8">
    <source>
        <dbReference type="HAMAP-Rule" id="MF_00140"/>
    </source>
</evidence>
<dbReference type="EMBL" id="VOSL01000141">
    <property type="protein sequence ID" value="TXD32043.1"/>
    <property type="molecule type" value="Genomic_DNA"/>
</dbReference>
<dbReference type="InterPro" id="IPR050203">
    <property type="entry name" value="Trp-tRNA_synthetase"/>
</dbReference>
<dbReference type="NCBIfam" id="TIGR00233">
    <property type="entry name" value="trpS"/>
    <property type="match status" value="1"/>
</dbReference>
<dbReference type="GO" id="GO:0004830">
    <property type="term" value="F:tryptophan-tRNA ligase activity"/>
    <property type="evidence" value="ECO:0007669"/>
    <property type="project" value="UniProtKB-UniRule"/>
</dbReference>
<comment type="subunit">
    <text evidence="8">Homodimer.</text>
</comment>
<keyword evidence="8" id="KW-0963">Cytoplasm</keyword>
<dbReference type="InterPro" id="IPR001412">
    <property type="entry name" value="aa-tRNA-synth_I_CS"/>
</dbReference>
<dbReference type="CDD" id="cd00806">
    <property type="entry name" value="TrpRS_core"/>
    <property type="match status" value="1"/>
</dbReference>
<keyword evidence="4 8" id="KW-0067">ATP-binding</keyword>
<evidence type="ECO:0000256" key="3">
    <source>
        <dbReference type="ARBA" id="ARBA00022741"/>
    </source>
</evidence>